<gene>
    <name evidence="1" type="ORF">GHK86_16340</name>
</gene>
<sequence length="306" mass="33718">MDRDAIGWVGAVVGDLLFRSPPPGIVWRADRRTPPLSVRFRSAEEDFATLVYPDDEQALATVQFAAEAQQAVVARQHTPLPACREHRVSLDPYVNEEGQAGWRCSHGDVHCAVGDFPETLWPPRWWERLDPPLVSDRLVRRGLRYVTLGVDDSFDGQVVSAQLPEGADLAAYEAAVAPYPFRVTRWLPPDRTTRRDGETGRDGVRYRSLSRSGVRHLAGLGGQLDRAGPNEAGDFVIINGPDDRTPVRLLAAHLLSDTEPFLLDQHGNPFAAIGDDARCTGGYEPSPVDGEPLVFVASELRVRESP</sequence>
<name>A0ABW9QXW3_9ACTN</name>
<comment type="caution">
    <text evidence="1">The sequence shown here is derived from an EMBL/GenBank/DDBJ whole genome shotgun (WGS) entry which is preliminary data.</text>
</comment>
<accession>A0ABW9QXW3</accession>
<dbReference type="EMBL" id="WJHE01000928">
    <property type="protein sequence ID" value="MST34284.1"/>
    <property type="molecule type" value="Genomic_DNA"/>
</dbReference>
<keyword evidence="2" id="KW-1185">Reference proteome</keyword>
<dbReference type="Proteomes" id="UP000437736">
    <property type="component" value="Unassembled WGS sequence"/>
</dbReference>
<organism evidence="1 2">
    <name type="scientific">Acidiferrimicrobium australe</name>
    <dbReference type="NCBI Taxonomy" id="2664430"/>
    <lineage>
        <taxon>Bacteria</taxon>
        <taxon>Bacillati</taxon>
        <taxon>Actinomycetota</taxon>
        <taxon>Acidimicrobiia</taxon>
        <taxon>Acidimicrobiales</taxon>
        <taxon>Acidimicrobiaceae</taxon>
        <taxon>Acidiferrimicrobium</taxon>
    </lineage>
</organism>
<proteinExistence type="predicted"/>
<evidence type="ECO:0008006" key="3">
    <source>
        <dbReference type="Google" id="ProtNLM"/>
    </source>
</evidence>
<reference evidence="1 2" key="1">
    <citation type="submission" date="2019-11" db="EMBL/GenBank/DDBJ databases">
        <title>Acidiferrimicrobium australis gen. nov., sp. nov., an acidophilic and obligately heterotrophic, member of the Actinobacteria that catalyses dissimilatory oxido- reduction of iron isolated from metal-rich acidic water in Chile.</title>
        <authorList>
            <person name="Gonzalez D."/>
            <person name="Huber K."/>
            <person name="Hedrich S."/>
            <person name="Rojas-Villalobos C."/>
            <person name="Quatrini R."/>
            <person name="Dinamarca M.A."/>
            <person name="Schwarz A."/>
            <person name="Canales C."/>
            <person name="Nancucheo I."/>
        </authorList>
    </citation>
    <scope>NUCLEOTIDE SEQUENCE [LARGE SCALE GENOMIC DNA]</scope>
    <source>
        <strain evidence="1 2">USS-CCA1</strain>
    </source>
</reference>
<protein>
    <recommendedName>
        <fullName evidence="3">Phosphodiester glycosidase domain-containing protein</fullName>
    </recommendedName>
</protein>
<evidence type="ECO:0000313" key="1">
    <source>
        <dbReference type="EMBL" id="MST34284.1"/>
    </source>
</evidence>
<evidence type="ECO:0000313" key="2">
    <source>
        <dbReference type="Proteomes" id="UP000437736"/>
    </source>
</evidence>